<dbReference type="AlphaFoldDB" id="A0AA36BIP3"/>
<proteinExistence type="predicted"/>
<organism evidence="1 2">
    <name type="scientific">Octopus vulgaris</name>
    <name type="common">Common octopus</name>
    <dbReference type="NCBI Taxonomy" id="6645"/>
    <lineage>
        <taxon>Eukaryota</taxon>
        <taxon>Metazoa</taxon>
        <taxon>Spiralia</taxon>
        <taxon>Lophotrochozoa</taxon>
        <taxon>Mollusca</taxon>
        <taxon>Cephalopoda</taxon>
        <taxon>Coleoidea</taxon>
        <taxon>Octopodiformes</taxon>
        <taxon>Octopoda</taxon>
        <taxon>Incirrata</taxon>
        <taxon>Octopodidae</taxon>
        <taxon>Octopus</taxon>
    </lineage>
</organism>
<sequence length="107" mass="12366">MLRALKPYFHFGTIFHSVYLPACLRLPYTIKNQGHCPSFHDKTVKRNTLITKDNPAMTTILYKLCLKQKKKMCDGLSCILLQGENVYDDNTFSLSVCLFFTQVLEEL</sequence>
<gene>
    <name evidence="1" type="ORF">OCTVUL_1B019810</name>
</gene>
<keyword evidence="2" id="KW-1185">Reference proteome</keyword>
<name>A0AA36BIP3_OCTVU</name>
<dbReference type="EMBL" id="OX597829">
    <property type="protein sequence ID" value="CAI9734758.1"/>
    <property type="molecule type" value="Genomic_DNA"/>
</dbReference>
<evidence type="ECO:0000313" key="1">
    <source>
        <dbReference type="EMBL" id="CAI9734758.1"/>
    </source>
</evidence>
<accession>A0AA36BIP3</accession>
<reference evidence="1" key="1">
    <citation type="submission" date="2023-08" db="EMBL/GenBank/DDBJ databases">
        <authorList>
            <person name="Alioto T."/>
            <person name="Alioto T."/>
            <person name="Gomez Garrido J."/>
        </authorList>
    </citation>
    <scope>NUCLEOTIDE SEQUENCE</scope>
</reference>
<protein>
    <submittedName>
        <fullName evidence="1">Uncharacterized protein</fullName>
    </submittedName>
</protein>
<evidence type="ECO:0000313" key="2">
    <source>
        <dbReference type="Proteomes" id="UP001162480"/>
    </source>
</evidence>
<dbReference type="Proteomes" id="UP001162480">
    <property type="component" value="Chromosome 16"/>
</dbReference>